<evidence type="ECO:0000313" key="3">
    <source>
        <dbReference type="Proteomes" id="UP000799757"/>
    </source>
</evidence>
<dbReference type="PANTHER" id="PTHR34389">
    <property type="entry name" value="L-RHAMNOSE MUTAROTASE"/>
    <property type="match status" value="1"/>
</dbReference>
<dbReference type="AlphaFoldDB" id="A0A6A6XA41"/>
<keyword evidence="3" id="KW-1185">Reference proteome</keyword>
<proteinExistence type="predicted"/>
<feature type="region of interest" description="Disordered" evidence="1">
    <location>
        <begin position="1"/>
        <end position="22"/>
    </location>
</feature>
<dbReference type="PANTHER" id="PTHR34389:SF2">
    <property type="entry name" value="L-RHAMNOSE MUTAROTASE"/>
    <property type="match status" value="1"/>
</dbReference>
<sequence length="143" mass="16544">MWANTSHPGGPTIHAPEPPSYKMKHQGKRIAQIVRLKPECVEEYKKCHAKVWPEVLKQIRECSIEDYSIFHDPGTGILFANFKYVGYNYAGDMEKMRQNPKVQEWWKMTDSFQETLVEGAKSSYGGEGEPGWWKGIEEVFYTP</sequence>
<dbReference type="OrthoDB" id="9981546at2759"/>
<dbReference type="Pfam" id="PF05336">
    <property type="entry name" value="rhaM"/>
    <property type="match status" value="1"/>
</dbReference>
<organism evidence="2 3">
    <name type="scientific">Melanomma pulvis-pyrius CBS 109.77</name>
    <dbReference type="NCBI Taxonomy" id="1314802"/>
    <lineage>
        <taxon>Eukaryota</taxon>
        <taxon>Fungi</taxon>
        <taxon>Dikarya</taxon>
        <taxon>Ascomycota</taxon>
        <taxon>Pezizomycotina</taxon>
        <taxon>Dothideomycetes</taxon>
        <taxon>Pleosporomycetidae</taxon>
        <taxon>Pleosporales</taxon>
        <taxon>Melanommataceae</taxon>
        <taxon>Melanomma</taxon>
    </lineage>
</organism>
<gene>
    <name evidence="2" type="ORF">K505DRAFT_325914</name>
</gene>
<evidence type="ECO:0000313" key="2">
    <source>
        <dbReference type="EMBL" id="KAF2792815.1"/>
    </source>
</evidence>
<dbReference type="GO" id="GO:0016857">
    <property type="term" value="F:racemase and epimerase activity, acting on carbohydrates and derivatives"/>
    <property type="evidence" value="ECO:0007669"/>
    <property type="project" value="InterPro"/>
</dbReference>
<protein>
    <submittedName>
        <fullName evidence="2">DUF718 domain-containing protein</fullName>
    </submittedName>
</protein>
<dbReference type="Gene3D" id="3.30.70.100">
    <property type="match status" value="1"/>
</dbReference>
<dbReference type="SUPFAM" id="SSF54909">
    <property type="entry name" value="Dimeric alpha+beta barrel"/>
    <property type="match status" value="1"/>
</dbReference>
<evidence type="ECO:0000256" key="1">
    <source>
        <dbReference type="SAM" id="MobiDB-lite"/>
    </source>
</evidence>
<accession>A0A6A6XA41</accession>
<dbReference type="EMBL" id="MU001954">
    <property type="protein sequence ID" value="KAF2792815.1"/>
    <property type="molecule type" value="Genomic_DNA"/>
</dbReference>
<dbReference type="InterPro" id="IPR011008">
    <property type="entry name" value="Dimeric_a/b-barrel"/>
</dbReference>
<name>A0A6A6XA41_9PLEO</name>
<dbReference type="InterPro" id="IPR008000">
    <property type="entry name" value="Rham/fucose_mutarotase"/>
</dbReference>
<dbReference type="Proteomes" id="UP000799757">
    <property type="component" value="Unassembled WGS sequence"/>
</dbReference>
<reference evidence="2" key="1">
    <citation type="journal article" date="2020" name="Stud. Mycol.">
        <title>101 Dothideomycetes genomes: a test case for predicting lifestyles and emergence of pathogens.</title>
        <authorList>
            <person name="Haridas S."/>
            <person name="Albert R."/>
            <person name="Binder M."/>
            <person name="Bloem J."/>
            <person name="Labutti K."/>
            <person name="Salamov A."/>
            <person name="Andreopoulos B."/>
            <person name="Baker S."/>
            <person name="Barry K."/>
            <person name="Bills G."/>
            <person name="Bluhm B."/>
            <person name="Cannon C."/>
            <person name="Castanera R."/>
            <person name="Culley D."/>
            <person name="Daum C."/>
            <person name="Ezra D."/>
            <person name="Gonzalez J."/>
            <person name="Henrissat B."/>
            <person name="Kuo A."/>
            <person name="Liang C."/>
            <person name="Lipzen A."/>
            <person name="Lutzoni F."/>
            <person name="Magnuson J."/>
            <person name="Mondo S."/>
            <person name="Nolan M."/>
            <person name="Ohm R."/>
            <person name="Pangilinan J."/>
            <person name="Park H.-J."/>
            <person name="Ramirez L."/>
            <person name="Alfaro M."/>
            <person name="Sun H."/>
            <person name="Tritt A."/>
            <person name="Yoshinaga Y."/>
            <person name="Zwiers L.-H."/>
            <person name="Turgeon B."/>
            <person name="Goodwin S."/>
            <person name="Spatafora J."/>
            <person name="Crous P."/>
            <person name="Grigoriev I."/>
        </authorList>
    </citation>
    <scope>NUCLEOTIDE SEQUENCE</scope>
    <source>
        <strain evidence="2">CBS 109.77</strain>
    </source>
</reference>